<evidence type="ECO:0000256" key="1">
    <source>
        <dbReference type="SAM" id="MobiDB-lite"/>
    </source>
</evidence>
<protein>
    <submittedName>
        <fullName evidence="2">Uncharacterized protein</fullName>
    </submittedName>
</protein>
<evidence type="ECO:0000313" key="3">
    <source>
        <dbReference type="Proteomes" id="UP000653644"/>
    </source>
</evidence>
<organism evidence="2 3">
    <name type="scientific">Streptomyces canarius</name>
    <dbReference type="NCBI Taxonomy" id="285453"/>
    <lineage>
        <taxon>Bacteria</taxon>
        <taxon>Bacillati</taxon>
        <taxon>Actinomycetota</taxon>
        <taxon>Actinomycetes</taxon>
        <taxon>Kitasatosporales</taxon>
        <taxon>Streptomycetaceae</taxon>
        <taxon>Streptomyces</taxon>
    </lineage>
</organism>
<evidence type="ECO:0000313" key="2">
    <source>
        <dbReference type="EMBL" id="GHA17591.1"/>
    </source>
</evidence>
<keyword evidence="3" id="KW-1185">Reference proteome</keyword>
<dbReference type="EMBL" id="BMVN01000006">
    <property type="protein sequence ID" value="GHA17591.1"/>
    <property type="molecule type" value="Genomic_DNA"/>
</dbReference>
<accession>A0ABQ3CJF6</accession>
<gene>
    <name evidence="2" type="ORF">GCM10010345_22780</name>
</gene>
<sequence>MYGVPESPVACAAGTAKAERARAPETAATVARMRMCVPLEGEVIVESVDSCDQIREAGGGLYGKTSFRPDLGRGLPAHDTTEKERSAPGSDGRHSRGRTRAAYCTSTKSPVALTAEVVEPPAKEKRK</sequence>
<comment type="caution">
    <text evidence="2">The sequence shown here is derived from an EMBL/GenBank/DDBJ whole genome shotgun (WGS) entry which is preliminary data.</text>
</comment>
<feature type="compositionally biased region" description="Basic and acidic residues" evidence="1">
    <location>
        <begin position="79"/>
        <end position="94"/>
    </location>
</feature>
<name>A0ABQ3CJF6_9ACTN</name>
<feature type="region of interest" description="Disordered" evidence="1">
    <location>
        <begin position="62"/>
        <end position="127"/>
    </location>
</feature>
<proteinExistence type="predicted"/>
<reference evidence="3" key="1">
    <citation type="journal article" date="2019" name="Int. J. Syst. Evol. Microbiol.">
        <title>The Global Catalogue of Microorganisms (GCM) 10K type strain sequencing project: providing services to taxonomists for standard genome sequencing and annotation.</title>
        <authorList>
            <consortium name="The Broad Institute Genomics Platform"/>
            <consortium name="The Broad Institute Genome Sequencing Center for Infectious Disease"/>
            <person name="Wu L."/>
            <person name="Ma J."/>
        </authorList>
    </citation>
    <scope>NUCLEOTIDE SEQUENCE [LARGE SCALE GENOMIC DNA]</scope>
    <source>
        <strain evidence="3">JCM 4733</strain>
    </source>
</reference>
<dbReference type="Proteomes" id="UP000653644">
    <property type="component" value="Unassembled WGS sequence"/>
</dbReference>